<dbReference type="PANTHER" id="PTHR42928">
    <property type="entry name" value="TRICARBOXYLATE-BINDING PROTEIN"/>
    <property type="match status" value="1"/>
</dbReference>
<proteinExistence type="predicted"/>
<dbReference type="InterPro" id="IPR005064">
    <property type="entry name" value="BUG"/>
</dbReference>
<dbReference type="EMBL" id="VTAW01000007">
    <property type="protein sequence ID" value="TYT62558.1"/>
    <property type="molecule type" value="Genomic_DNA"/>
</dbReference>
<keyword evidence="2" id="KW-1185">Reference proteome</keyword>
<dbReference type="PANTHER" id="PTHR42928:SF5">
    <property type="entry name" value="BLR1237 PROTEIN"/>
    <property type="match status" value="1"/>
</dbReference>
<dbReference type="Proteomes" id="UP000324104">
    <property type="component" value="Unassembled WGS sequence"/>
</dbReference>
<dbReference type="Gene3D" id="3.40.190.10">
    <property type="entry name" value="Periplasmic binding protein-like II"/>
    <property type="match status" value="1"/>
</dbReference>
<gene>
    <name evidence="1" type="ORF">FYC77_07265</name>
</gene>
<sequence>MRGVSNIRNDSGAITRRQALSIAGSGVAVGLAGCMGDSDDEDEAEEFPSDTIRTLIAFGEGGGTDIYARQIWGQVSEQRDVSVQFDNVPGAGGMTGASEFAASDSGGHTIAPFNAPGDIIPALIQDVDFDFEEFRGVAAHAEEEFVIVGNPDEEIGDFDEMVDRYADGEFDAFGGMQPGTQFNIIATILRDNADYDVQWENYIPYDGSGEVGQAVASGEIPNGIVTVSTAEDMSEQVDVVTGLVDHELSAFPDVPSLTDLGYPDLGYLGGMVRATYAPPETPDEHIEWLEDAAEEAIESDDLQGWADEGGLHLEFMGGSEFVEDLTSESIGNIRDEIDLDEFRN</sequence>
<evidence type="ECO:0000313" key="2">
    <source>
        <dbReference type="Proteomes" id="UP000324104"/>
    </source>
</evidence>
<organism evidence="1 2">
    <name type="scientific">Natrialba swarupiae</name>
    <dbReference type="NCBI Taxonomy" id="2448032"/>
    <lineage>
        <taxon>Archaea</taxon>
        <taxon>Methanobacteriati</taxon>
        <taxon>Methanobacteriota</taxon>
        <taxon>Stenosarchaea group</taxon>
        <taxon>Halobacteria</taxon>
        <taxon>Halobacteriales</taxon>
        <taxon>Natrialbaceae</taxon>
        <taxon>Natrialba</taxon>
    </lineage>
</organism>
<reference evidence="1 2" key="1">
    <citation type="submission" date="2019-08" db="EMBL/GenBank/DDBJ databases">
        <title>Archaea genome.</title>
        <authorList>
            <person name="Kajale S."/>
            <person name="Shouche Y."/>
            <person name="Deshpande N."/>
            <person name="Sharma A."/>
        </authorList>
    </citation>
    <scope>NUCLEOTIDE SEQUENCE [LARGE SCALE GENOMIC DNA]</scope>
    <source>
        <strain evidence="1 2">ESP3B_9</strain>
    </source>
</reference>
<comment type="caution">
    <text evidence="1">The sequence shown here is derived from an EMBL/GenBank/DDBJ whole genome shotgun (WGS) entry which is preliminary data.</text>
</comment>
<dbReference type="AlphaFoldDB" id="A0A5D5AL12"/>
<name>A0A5D5AL12_9EURY</name>
<dbReference type="PROSITE" id="PS51257">
    <property type="entry name" value="PROKAR_LIPOPROTEIN"/>
    <property type="match status" value="1"/>
</dbReference>
<evidence type="ECO:0000313" key="1">
    <source>
        <dbReference type="EMBL" id="TYT62558.1"/>
    </source>
</evidence>
<dbReference type="RefSeq" id="WP_149080845.1">
    <property type="nucleotide sequence ID" value="NZ_VTAW01000007.1"/>
</dbReference>
<accession>A0A5D5AL12</accession>
<dbReference type="Pfam" id="PF03401">
    <property type="entry name" value="TctC"/>
    <property type="match status" value="1"/>
</dbReference>
<dbReference type="InterPro" id="IPR042100">
    <property type="entry name" value="Bug_dom1"/>
</dbReference>
<protein>
    <submittedName>
        <fullName evidence="1">Tripartite tricarboxylate transporter substrate binding protein</fullName>
    </submittedName>
</protein>
<dbReference type="Gene3D" id="3.40.190.150">
    <property type="entry name" value="Bordetella uptake gene, domain 1"/>
    <property type="match status" value="1"/>
</dbReference>